<sequence length="71" mass="7608">MLIGDEPNSIKPTAIIKKTNSTLYKELFIKDIRLNLVLGDSGSAVLSYSPDLRAVSLSDILSGGDNQVTTV</sequence>
<name>A0ACA9KZV4_9GLOM</name>
<protein>
    <submittedName>
        <fullName evidence="1">29838_t:CDS:1</fullName>
    </submittedName>
</protein>
<reference evidence="1" key="1">
    <citation type="submission" date="2021-06" db="EMBL/GenBank/DDBJ databases">
        <authorList>
            <person name="Kallberg Y."/>
            <person name="Tangrot J."/>
            <person name="Rosling A."/>
        </authorList>
    </citation>
    <scope>NUCLEOTIDE SEQUENCE</scope>
    <source>
        <strain evidence="1">MA461A</strain>
    </source>
</reference>
<accession>A0ACA9KZV4</accession>
<comment type="caution">
    <text evidence="1">The sequence shown here is derived from an EMBL/GenBank/DDBJ whole genome shotgun (WGS) entry which is preliminary data.</text>
</comment>
<dbReference type="Proteomes" id="UP000789920">
    <property type="component" value="Unassembled WGS sequence"/>
</dbReference>
<evidence type="ECO:0000313" key="1">
    <source>
        <dbReference type="EMBL" id="CAG8498321.1"/>
    </source>
</evidence>
<gene>
    <name evidence="1" type="ORF">RPERSI_LOCUS1703</name>
</gene>
<feature type="non-terminal residue" evidence="1">
    <location>
        <position position="71"/>
    </location>
</feature>
<keyword evidence="2" id="KW-1185">Reference proteome</keyword>
<proteinExistence type="predicted"/>
<dbReference type="EMBL" id="CAJVQC010001662">
    <property type="protein sequence ID" value="CAG8498321.1"/>
    <property type="molecule type" value="Genomic_DNA"/>
</dbReference>
<evidence type="ECO:0000313" key="2">
    <source>
        <dbReference type="Proteomes" id="UP000789920"/>
    </source>
</evidence>
<organism evidence="1 2">
    <name type="scientific">Racocetra persica</name>
    <dbReference type="NCBI Taxonomy" id="160502"/>
    <lineage>
        <taxon>Eukaryota</taxon>
        <taxon>Fungi</taxon>
        <taxon>Fungi incertae sedis</taxon>
        <taxon>Mucoromycota</taxon>
        <taxon>Glomeromycotina</taxon>
        <taxon>Glomeromycetes</taxon>
        <taxon>Diversisporales</taxon>
        <taxon>Gigasporaceae</taxon>
        <taxon>Racocetra</taxon>
    </lineage>
</organism>